<dbReference type="PANTHER" id="PTHR46211:SF8">
    <property type="entry name" value="PHOSPHODIESTERASE"/>
    <property type="match status" value="1"/>
</dbReference>
<dbReference type="GO" id="GO:0008081">
    <property type="term" value="F:phosphoric diester hydrolase activity"/>
    <property type="evidence" value="ECO:0007669"/>
    <property type="project" value="InterPro"/>
</dbReference>
<feature type="transmembrane region" description="Helical" evidence="1">
    <location>
        <begin position="223"/>
        <end position="248"/>
    </location>
</feature>
<evidence type="ECO:0000313" key="3">
    <source>
        <dbReference type="EMBL" id="GFZ27008.1"/>
    </source>
</evidence>
<evidence type="ECO:0000313" key="4">
    <source>
        <dbReference type="Proteomes" id="UP000677218"/>
    </source>
</evidence>
<dbReference type="InterPro" id="IPR018476">
    <property type="entry name" value="GlyceroP-diester-Pdiesterase_M"/>
</dbReference>
<keyword evidence="4" id="KW-1185">Reference proteome</keyword>
<dbReference type="EMBL" id="BMAY01000005">
    <property type="protein sequence ID" value="GFZ27008.1"/>
    <property type="molecule type" value="Genomic_DNA"/>
</dbReference>
<dbReference type="GO" id="GO:0006629">
    <property type="term" value="P:lipid metabolic process"/>
    <property type="evidence" value="ECO:0007669"/>
    <property type="project" value="InterPro"/>
</dbReference>
<feature type="domain" description="GP-PDE" evidence="2">
    <location>
        <begin position="337"/>
        <end position="567"/>
    </location>
</feature>
<dbReference type="Pfam" id="PF03009">
    <property type="entry name" value="GDPD"/>
    <property type="match status" value="1"/>
</dbReference>
<protein>
    <submittedName>
        <fullName evidence="3">Glycerophosphodiester phosphodiesterase</fullName>
    </submittedName>
</protein>
<comment type="caution">
    <text evidence="3">The sequence shown here is derived from an EMBL/GenBank/DDBJ whole genome shotgun (WGS) entry which is preliminary data.</text>
</comment>
<feature type="transmembrane region" description="Helical" evidence="1">
    <location>
        <begin position="71"/>
        <end position="99"/>
    </location>
</feature>
<keyword evidence="1" id="KW-0472">Membrane</keyword>
<evidence type="ECO:0000256" key="1">
    <source>
        <dbReference type="SAM" id="Phobius"/>
    </source>
</evidence>
<dbReference type="AlphaFoldDB" id="A0A916QIJ7"/>
<dbReference type="PANTHER" id="PTHR46211">
    <property type="entry name" value="GLYCEROPHOSPHORYL DIESTER PHOSPHODIESTERASE"/>
    <property type="match status" value="1"/>
</dbReference>
<name>A0A916QIJ7_9LACO</name>
<dbReference type="Gene3D" id="3.20.20.190">
    <property type="entry name" value="Phosphatidylinositol (PI) phosphodiesterase"/>
    <property type="match status" value="1"/>
</dbReference>
<reference evidence="3" key="1">
    <citation type="submission" date="2020-08" db="EMBL/GenBank/DDBJ databases">
        <title>Taxonomic study for Lactobacillus species isolated from hardwood bark.</title>
        <authorList>
            <person name="Tohno M."/>
            <person name="Tanizawa Y."/>
        </authorList>
    </citation>
    <scope>NUCLEOTIDE SEQUENCE</scope>
    <source>
        <strain evidence="3">B40</strain>
    </source>
</reference>
<keyword evidence="1" id="KW-1133">Transmembrane helix</keyword>
<dbReference type="Pfam" id="PF10110">
    <property type="entry name" value="GPDPase_memb"/>
    <property type="match status" value="1"/>
</dbReference>
<keyword evidence="1" id="KW-0812">Transmembrane</keyword>
<sequence>MKTYGKQLKAGCQLLWHQLFILLLYAASIDLFNELIAIPILKGLTTFILQKAEIPFVNYENLLTIIVTKPWVIGALILELLGILLLVYLQFAVFLWLIDDLRNGHSYKKLPRQVISSLQTWTWSAIPLFALYFIAIFPAASAFFQTPLLAKVRIPQFVIDFMVKKPLFCTILIISYLAISYLANRLALTLPLTILKGETIKAAMRTSWQQTSGKTWLKLLGKLLLLLLISSLVLLIAICAVVILQGVIDRGQAPFPFIAANCLLLFLQGCSLIASLFTSIAALLILLELVDSQPLNKQKQSLSPLGRMVFSVMAALVLLATITGNLVYLSQLDTKMPLIVSHRGVSDQNGVQNTLPALIKTCKLHPDYVEMDIHETKDGKFVVMHDENLKQLANVNKRPRDLTLRQLTSLTVSENGHRAKIPSFDEYLKTANKLHQKLLVEYKATRYDSPDAVKVFEQKYGANLLRHHHLVQSLNYRVVSDLKMLNPKLSVYYIQPYNFTYPQSLANGFSMEYSTMINDYSFVASAHQAGQKVFTWDMNDEDSIRQMLYLDVDGLITDNVKLAQSTAKDFVRTNSYANKILNYASILPLNE</sequence>
<organism evidence="3 4">
    <name type="scientific">Lactobacillus corticis</name>
    <dbReference type="NCBI Taxonomy" id="2201249"/>
    <lineage>
        <taxon>Bacteria</taxon>
        <taxon>Bacillati</taxon>
        <taxon>Bacillota</taxon>
        <taxon>Bacilli</taxon>
        <taxon>Lactobacillales</taxon>
        <taxon>Lactobacillaceae</taxon>
        <taxon>Lactobacillus</taxon>
    </lineage>
</organism>
<dbReference type="InterPro" id="IPR017946">
    <property type="entry name" value="PLC-like_Pdiesterase_TIM-brl"/>
</dbReference>
<feature type="transmembrane region" description="Helical" evidence="1">
    <location>
        <begin position="165"/>
        <end position="183"/>
    </location>
</feature>
<evidence type="ECO:0000259" key="2">
    <source>
        <dbReference type="PROSITE" id="PS51704"/>
    </source>
</evidence>
<feature type="transmembrane region" description="Helical" evidence="1">
    <location>
        <begin position="254"/>
        <end position="287"/>
    </location>
</feature>
<dbReference type="SUPFAM" id="SSF51695">
    <property type="entry name" value="PLC-like phosphodiesterases"/>
    <property type="match status" value="1"/>
</dbReference>
<feature type="transmembrane region" description="Helical" evidence="1">
    <location>
        <begin position="120"/>
        <end position="145"/>
    </location>
</feature>
<feature type="transmembrane region" description="Helical" evidence="1">
    <location>
        <begin position="20"/>
        <end position="41"/>
    </location>
</feature>
<accession>A0A916QIJ7</accession>
<dbReference type="InterPro" id="IPR030395">
    <property type="entry name" value="GP_PDE_dom"/>
</dbReference>
<proteinExistence type="predicted"/>
<dbReference type="CDD" id="cd08579">
    <property type="entry name" value="GDPD_memb_like"/>
    <property type="match status" value="1"/>
</dbReference>
<feature type="transmembrane region" description="Helical" evidence="1">
    <location>
        <begin position="308"/>
        <end position="329"/>
    </location>
</feature>
<gene>
    <name evidence="3" type="ORF">LCB40_08880</name>
</gene>
<dbReference type="Proteomes" id="UP000677218">
    <property type="component" value="Unassembled WGS sequence"/>
</dbReference>
<dbReference type="PROSITE" id="PS51704">
    <property type="entry name" value="GP_PDE"/>
    <property type="match status" value="1"/>
</dbReference>
<dbReference type="RefSeq" id="WP_212780701.1">
    <property type="nucleotide sequence ID" value="NZ_BMAY01000005.1"/>
</dbReference>